<keyword evidence="4" id="KW-0010">Activator</keyword>
<dbReference type="SUPFAM" id="SSF53850">
    <property type="entry name" value="Periplasmic binding protein-like II"/>
    <property type="match status" value="1"/>
</dbReference>
<accession>A0ABN4YGS7</accession>
<dbReference type="InterPro" id="IPR005119">
    <property type="entry name" value="LysR_subst-bd"/>
</dbReference>
<name>A0ABN4YGS7_9GAMM</name>
<keyword evidence="5" id="KW-0804">Transcription</keyword>
<keyword evidence="2" id="KW-0805">Transcription regulation</keyword>
<dbReference type="Pfam" id="PF00126">
    <property type="entry name" value="HTH_1"/>
    <property type="match status" value="1"/>
</dbReference>
<dbReference type="NCBIfam" id="NF008284">
    <property type="entry name" value="PRK11062.1"/>
    <property type="match status" value="1"/>
</dbReference>
<proteinExistence type="inferred from homology"/>
<dbReference type="PANTHER" id="PTHR30293:SF2">
    <property type="entry name" value="TRANSCRIPTIONAL ACTIVATOR PROTEIN NHAR"/>
    <property type="match status" value="1"/>
</dbReference>
<dbReference type="InterPro" id="IPR036388">
    <property type="entry name" value="WH-like_DNA-bd_sf"/>
</dbReference>
<dbReference type="InterPro" id="IPR000847">
    <property type="entry name" value="LysR_HTH_N"/>
</dbReference>
<evidence type="ECO:0000259" key="6">
    <source>
        <dbReference type="PROSITE" id="PS50931"/>
    </source>
</evidence>
<evidence type="ECO:0000256" key="2">
    <source>
        <dbReference type="ARBA" id="ARBA00023015"/>
    </source>
</evidence>
<dbReference type="EMBL" id="CP020472">
    <property type="protein sequence ID" value="ARD21550.1"/>
    <property type="molecule type" value="Genomic_DNA"/>
</dbReference>
<dbReference type="PANTHER" id="PTHR30293">
    <property type="entry name" value="TRANSCRIPTIONAL REGULATORY PROTEIN NAC-RELATED"/>
    <property type="match status" value="1"/>
</dbReference>
<sequence length="310" mass="35292">MQHLNYNHLYYFWMVRKKGSVAKAAEALCLAPQTITGQIRSLEDRLNGSLFKRVGRSLEPTELGELVFRYADKMYSLSYEMLDLLAYQKDESILFEVGFAAALSKALASRVLLTVIPNDGSMHLSCYESTHENLIQRLREHKLDMILSDSAGESLKYPEILSKKLGQCGISFFAASKPSLDFPACLEQEKLLIPGKRTSLGQQLHRWFAEKNLDVSILGEFDDAAMMKAFGLFQRGIFVAPSIYRHDILSQGMVLIGETEDIHEEYHVMFAERMIQHPAVQRLLDTDFTDLFAGVDPQIQDVEYRSSHQR</sequence>
<evidence type="ECO:0000256" key="5">
    <source>
        <dbReference type="ARBA" id="ARBA00023163"/>
    </source>
</evidence>
<evidence type="ECO:0000256" key="4">
    <source>
        <dbReference type="ARBA" id="ARBA00023159"/>
    </source>
</evidence>
<dbReference type="PROSITE" id="PS50931">
    <property type="entry name" value="HTH_LYSR"/>
    <property type="match status" value="1"/>
</dbReference>
<dbReference type="InterPro" id="IPR036390">
    <property type="entry name" value="WH_DNA-bd_sf"/>
</dbReference>
<evidence type="ECO:0000313" key="8">
    <source>
        <dbReference type="Proteomes" id="UP000191820"/>
    </source>
</evidence>
<comment type="similarity">
    <text evidence="1">Belongs to the LysR transcriptional regulatory family.</text>
</comment>
<dbReference type="RefSeq" id="WP_055025590.1">
    <property type="nucleotide sequence ID" value="NZ_CANMJJ010000004.1"/>
</dbReference>
<protein>
    <submittedName>
        <fullName evidence="7">Transcriptional activator NhaR</fullName>
    </submittedName>
</protein>
<dbReference type="Proteomes" id="UP000191820">
    <property type="component" value="Chromosome"/>
</dbReference>
<feature type="domain" description="HTH lysR-type" evidence="6">
    <location>
        <begin position="4"/>
        <end position="61"/>
    </location>
</feature>
<evidence type="ECO:0000256" key="1">
    <source>
        <dbReference type="ARBA" id="ARBA00009437"/>
    </source>
</evidence>
<dbReference type="Pfam" id="PF03466">
    <property type="entry name" value="LysR_substrate"/>
    <property type="match status" value="1"/>
</dbReference>
<keyword evidence="3" id="KW-0238">DNA-binding</keyword>
<organism evidence="7 8">
    <name type="scientific">Shewanella japonica</name>
    <dbReference type="NCBI Taxonomy" id="93973"/>
    <lineage>
        <taxon>Bacteria</taxon>
        <taxon>Pseudomonadati</taxon>
        <taxon>Pseudomonadota</taxon>
        <taxon>Gammaproteobacteria</taxon>
        <taxon>Alteromonadales</taxon>
        <taxon>Shewanellaceae</taxon>
        <taxon>Shewanella</taxon>
    </lineage>
</organism>
<evidence type="ECO:0000256" key="3">
    <source>
        <dbReference type="ARBA" id="ARBA00023125"/>
    </source>
</evidence>
<dbReference type="Gene3D" id="1.10.10.10">
    <property type="entry name" value="Winged helix-like DNA-binding domain superfamily/Winged helix DNA-binding domain"/>
    <property type="match status" value="1"/>
</dbReference>
<evidence type="ECO:0000313" key="7">
    <source>
        <dbReference type="EMBL" id="ARD21550.1"/>
    </source>
</evidence>
<dbReference type="SUPFAM" id="SSF46785">
    <property type="entry name" value="Winged helix' DNA-binding domain"/>
    <property type="match status" value="1"/>
</dbReference>
<reference evidence="7 8" key="1">
    <citation type="submission" date="2017-03" db="EMBL/GenBank/DDBJ databases">
        <title>Genome sequencing of Shewanella japonica KCTC 22435.</title>
        <authorList>
            <person name="Kim K.M."/>
        </authorList>
    </citation>
    <scope>NUCLEOTIDE SEQUENCE [LARGE SCALE GENOMIC DNA]</scope>
    <source>
        <strain evidence="7 8">KCTC 22435</strain>
    </source>
</reference>
<keyword evidence="8" id="KW-1185">Reference proteome</keyword>
<gene>
    <name evidence="7" type="ORF">SJ2017_1225</name>
</gene>